<reference evidence="2" key="1">
    <citation type="journal article" date="2019" name="Int. J. Syst. Evol. Microbiol.">
        <title>The Global Catalogue of Microorganisms (GCM) 10K type strain sequencing project: providing services to taxonomists for standard genome sequencing and annotation.</title>
        <authorList>
            <consortium name="The Broad Institute Genomics Platform"/>
            <consortium name="The Broad Institute Genome Sequencing Center for Infectious Disease"/>
            <person name="Wu L."/>
            <person name="Ma J."/>
        </authorList>
    </citation>
    <scope>NUCLEOTIDE SEQUENCE [LARGE SCALE GENOMIC DNA]</scope>
    <source>
        <strain evidence="2">ICMP 19515</strain>
    </source>
</reference>
<comment type="caution">
    <text evidence="1">The sequence shown here is derived from an EMBL/GenBank/DDBJ whole genome shotgun (WGS) entry which is preliminary data.</text>
</comment>
<organism evidence="1 2">
    <name type="scientific">Mesorhizobium cantuariense</name>
    <dbReference type="NCBI Taxonomy" id="1300275"/>
    <lineage>
        <taxon>Bacteria</taxon>
        <taxon>Pseudomonadati</taxon>
        <taxon>Pseudomonadota</taxon>
        <taxon>Alphaproteobacteria</taxon>
        <taxon>Hyphomicrobiales</taxon>
        <taxon>Phyllobacteriaceae</taxon>
        <taxon>Mesorhizobium</taxon>
    </lineage>
</organism>
<name>A0ABV7MK98_9HYPH</name>
<protein>
    <submittedName>
        <fullName evidence="1">Uncharacterized protein</fullName>
    </submittedName>
</protein>
<dbReference type="RefSeq" id="WP_378978756.1">
    <property type="nucleotide sequence ID" value="NZ_JBHRVD010000001.1"/>
</dbReference>
<dbReference type="EMBL" id="JBHRVD010000001">
    <property type="protein sequence ID" value="MFC3322145.1"/>
    <property type="molecule type" value="Genomic_DNA"/>
</dbReference>
<dbReference type="Proteomes" id="UP001595648">
    <property type="component" value="Unassembled WGS sequence"/>
</dbReference>
<evidence type="ECO:0000313" key="2">
    <source>
        <dbReference type="Proteomes" id="UP001595648"/>
    </source>
</evidence>
<sequence>MFNRTKTPTENDDDVPPILDLNPTLATLNDKKVAIGEESALLRAEDFALAQAHGPDDPDENRAARLAEILGTKPAPRRPMRSTRHREISQRLRDLADAREIVDRDIQTETSRASALLQERLKPEYRKRIGVLTETLIALDAAARSCREMSTSVADAGYSSGWMSVHFSRILEGGRNGPIGILLNEIKTAGHLKPNDIPKELA</sequence>
<keyword evidence="2" id="KW-1185">Reference proteome</keyword>
<evidence type="ECO:0000313" key="1">
    <source>
        <dbReference type="EMBL" id="MFC3322145.1"/>
    </source>
</evidence>
<proteinExistence type="predicted"/>
<gene>
    <name evidence="1" type="ORF">ACFOJ9_10175</name>
</gene>
<accession>A0ABV7MK98</accession>